<dbReference type="InterPro" id="IPR007867">
    <property type="entry name" value="GMC_OxRtase_C"/>
</dbReference>
<keyword evidence="8" id="KW-1185">Reference proteome</keyword>
<dbReference type="InterPro" id="IPR036188">
    <property type="entry name" value="FAD/NAD-bd_sf"/>
</dbReference>
<dbReference type="Pfam" id="PF00732">
    <property type="entry name" value="GMC_oxred_N"/>
    <property type="match status" value="1"/>
</dbReference>
<evidence type="ECO:0000313" key="7">
    <source>
        <dbReference type="EMBL" id="KAF2247854.1"/>
    </source>
</evidence>
<evidence type="ECO:0000259" key="6">
    <source>
        <dbReference type="PROSITE" id="PS00623"/>
    </source>
</evidence>
<protein>
    <submittedName>
        <fullName evidence="7">GMC oxidoreductase</fullName>
    </submittedName>
</protein>
<gene>
    <name evidence="7" type="ORF">BU26DRAFT_321980</name>
</gene>
<dbReference type="SUPFAM" id="SSF54373">
    <property type="entry name" value="FAD-linked reductases, C-terminal domain"/>
    <property type="match status" value="1"/>
</dbReference>
<dbReference type="InterPro" id="IPR000172">
    <property type="entry name" value="GMC_OxRdtase_N"/>
</dbReference>
<dbReference type="Gene3D" id="3.30.560.10">
    <property type="entry name" value="Glucose Oxidase, domain 3"/>
    <property type="match status" value="1"/>
</dbReference>
<dbReference type="EMBL" id="ML987196">
    <property type="protein sequence ID" value="KAF2247854.1"/>
    <property type="molecule type" value="Genomic_DNA"/>
</dbReference>
<comment type="similarity">
    <text evidence="2 5">Belongs to the GMC oxidoreductase family.</text>
</comment>
<dbReference type="Gene3D" id="3.50.50.60">
    <property type="entry name" value="FAD/NAD(P)-binding domain"/>
    <property type="match status" value="1"/>
</dbReference>
<evidence type="ECO:0000256" key="2">
    <source>
        <dbReference type="ARBA" id="ARBA00010790"/>
    </source>
</evidence>
<dbReference type="PROSITE" id="PS00623">
    <property type="entry name" value="GMC_OXRED_1"/>
    <property type="match status" value="1"/>
</dbReference>
<organism evidence="7 8">
    <name type="scientific">Trematosphaeria pertusa</name>
    <dbReference type="NCBI Taxonomy" id="390896"/>
    <lineage>
        <taxon>Eukaryota</taxon>
        <taxon>Fungi</taxon>
        <taxon>Dikarya</taxon>
        <taxon>Ascomycota</taxon>
        <taxon>Pezizomycotina</taxon>
        <taxon>Dothideomycetes</taxon>
        <taxon>Pleosporomycetidae</taxon>
        <taxon>Pleosporales</taxon>
        <taxon>Massarineae</taxon>
        <taxon>Trematosphaeriaceae</taxon>
        <taxon>Trematosphaeria</taxon>
    </lineage>
</organism>
<dbReference type="SUPFAM" id="SSF51905">
    <property type="entry name" value="FAD/NAD(P)-binding domain"/>
    <property type="match status" value="1"/>
</dbReference>
<dbReference type="PANTHER" id="PTHR11552">
    <property type="entry name" value="GLUCOSE-METHANOL-CHOLINE GMC OXIDOREDUCTASE"/>
    <property type="match status" value="1"/>
</dbReference>
<accession>A0A6A6IBA2</accession>
<dbReference type="Proteomes" id="UP000800094">
    <property type="component" value="Unassembled WGS sequence"/>
</dbReference>
<keyword evidence="4 5" id="KW-0274">FAD</keyword>
<proteinExistence type="inferred from homology"/>
<sequence length="591" mass="64861">MHPLLPVDFKMASLIPQEYDFIIVGGGTAGNVVAGRLAENPDVSILVIEAGIGNPTEVADITTPSRAFALRGGKHDWAYKTTMIARPDYERVEKPNTRGKALGGSSCLNYYTWVPGSAATFDEWAEFGGPEWTWENCQEYLKKPVNYHDDNGLYDPALKSVGRNGPLDVSHSNLVPELKPFRNALSSAWVSKGERLTENIYSGTMHGLVHCMNSIYKGIRSTSGAFVTGKPNITILASTNSKKINFDSTTATSVTVLVNGKAELTFLANKEIIISQGVFESPKLLMLSGIGPEKELAAHNITPVVVSEHVGQNLLDHPIMPYVRRLKDGLGLDGHLLRPGPAHDGAITAYNKNRTGPASSGLLELVGFPRIDSYLANSKEYNKYKKANGGVDPFGPGGQPHFEIDFVPMFSDAFQWHIPTPPTGDYLTVIVDLLRPLSRNGYVKLNSTDPLEQPYINLNFFSNDLDLVAMREGCRMVDDMLTTGEGMRDIIGEDYPWPMPRYSDEAMKKTILERSQTGFHPCGTCRLSQSIEQGVVDPELKVHGTQNLRVIDASVIPVIPDCRIQNSVYMIGEKGADIIKAAYPVFYSAQP</sequence>
<dbReference type="Pfam" id="PF05199">
    <property type="entry name" value="GMC_oxred_C"/>
    <property type="match status" value="1"/>
</dbReference>
<dbReference type="OrthoDB" id="269227at2759"/>
<dbReference type="GO" id="GO:0050660">
    <property type="term" value="F:flavin adenine dinucleotide binding"/>
    <property type="evidence" value="ECO:0007669"/>
    <property type="project" value="InterPro"/>
</dbReference>
<evidence type="ECO:0000256" key="4">
    <source>
        <dbReference type="ARBA" id="ARBA00022827"/>
    </source>
</evidence>
<reference evidence="7" key="1">
    <citation type="journal article" date="2020" name="Stud. Mycol.">
        <title>101 Dothideomycetes genomes: a test case for predicting lifestyles and emergence of pathogens.</title>
        <authorList>
            <person name="Haridas S."/>
            <person name="Albert R."/>
            <person name="Binder M."/>
            <person name="Bloem J."/>
            <person name="Labutti K."/>
            <person name="Salamov A."/>
            <person name="Andreopoulos B."/>
            <person name="Baker S."/>
            <person name="Barry K."/>
            <person name="Bills G."/>
            <person name="Bluhm B."/>
            <person name="Cannon C."/>
            <person name="Castanera R."/>
            <person name="Culley D."/>
            <person name="Daum C."/>
            <person name="Ezra D."/>
            <person name="Gonzalez J."/>
            <person name="Henrissat B."/>
            <person name="Kuo A."/>
            <person name="Liang C."/>
            <person name="Lipzen A."/>
            <person name="Lutzoni F."/>
            <person name="Magnuson J."/>
            <person name="Mondo S."/>
            <person name="Nolan M."/>
            <person name="Ohm R."/>
            <person name="Pangilinan J."/>
            <person name="Park H.-J."/>
            <person name="Ramirez L."/>
            <person name="Alfaro M."/>
            <person name="Sun H."/>
            <person name="Tritt A."/>
            <person name="Yoshinaga Y."/>
            <person name="Zwiers L.-H."/>
            <person name="Turgeon B."/>
            <person name="Goodwin S."/>
            <person name="Spatafora J."/>
            <person name="Crous P."/>
            <person name="Grigoriev I."/>
        </authorList>
    </citation>
    <scope>NUCLEOTIDE SEQUENCE</scope>
    <source>
        <strain evidence="7">CBS 122368</strain>
    </source>
</reference>
<evidence type="ECO:0000256" key="3">
    <source>
        <dbReference type="ARBA" id="ARBA00022630"/>
    </source>
</evidence>
<dbReference type="GO" id="GO:0016614">
    <property type="term" value="F:oxidoreductase activity, acting on CH-OH group of donors"/>
    <property type="evidence" value="ECO:0007669"/>
    <property type="project" value="InterPro"/>
</dbReference>
<feature type="domain" description="Glucose-methanol-choline oxidoreductase N-terminal" evidence="6">
    <location>
        <begin position="99"/>
        <end position="122"/>
    </location>
</feature>
<dbReference type="RefSeq" id="XP_033682858.1">
    <property type="nucleotide sequence ID" value="XM_033822075.1"/>
</dbReference>
<dbReference type="AlphaFoldDB" id="A0A6A6IBA2"/>
<evidence type="ECO:0000313" key="8">
    <source>
        <dbReference type="Proteomes" id="UP000800094"/>
    </source>
</evidence>
<name>A0A6A6IBA2_9PLEO</name>
<dbReference type="GeneID" id="54575405"/>
<evidence type="ECO:0000256" key="5">
    <source>
        <dbReference type="RuleBase" id="RU003968"/>
    </source>
</evidence>
<dbReference type="InterPro" id="IPR012132">
    <property type="entry name" value="GMC_OxRdtase"/>
</dbReference>
<keyword evidence="3 5" id="KW-0285">Flavoprotein</keyword>
<dbReference type="PIRSF" id="PIRSF000137">
    <property type="entry name" value="Alcohol_oxidase"/>
    <property type="match status" value="1"/>
</dbReference>
<evidence type="ECO:0000256" key="1">
    <source>
        <dbReference type="ARBA" id="ARBA00001974"/>
    </source>
</evidence>
<dbReference type="PANTHER" id="PTHR11552:SF147">
    <property type="entry name" value="CHOLINE DEHYDROGENASE, MITOCHONDRIAL"/>
    <property type="match status" value="1"/>
</dbReference>
<comment type="cofactor">
    <cofactor evidence="1">
        <name>FAD</name>
        <dbReference type="ChEBI" id="CHEBI:57692"/>
    </cofactor>
</comment>